<dbReference type="SUPFAM" id="SSF55103">
    <property type="entry name" value="FAD-linked oxidases, C-terminal domain"/>
    <property type="match status" value="1"/>
</dbReference>
<sequence length="479" mass="50643">MEQPLGIADLRGAAVIEALRAALGNAVLTGADMAPWSRDWTGQYQWTPLCVVRPRDTGAVSTVMRLAHAEGVPVVPVSGHTGLSGGTLGEGAVMLSLDRLDRIEEIRPEARVARVGAGVILSDLHAAAAVYDLCFPMTFGAKGSARLGGLLATNAGGSNVLRYGNTRDLVLGLEAVLADGRVVDLMSELHKNNTGYDLRHLLIGSEGTLAVITRAVLKLTPAPRAHATAMVATETLDGALMLLNRLQQMTGGAVEAFEYMPRAYMEAHARLDPAARPPFDTGYDVNILVELSATAPRDADTGPDGAVPLTGYLEAVLAQLYGEGLVLDATVARSDAQRAAFWARREAAAEISLSHRPAVVNDVAVPLDRVARFLDMAGARVRAIAAEARDMTVAHLGDGNLHYVVWLEDSAQRDPVMEAVEDVVLTLGGSFSAEHGIGTSKLASMARRKDPVALDMMRAIKQALDPKGILNPGKTVPPA</sequence>
<dbReference type="EMBL" id="JAGISH010000004">
    <property type="protein sequence ID" value="MBP0482531.1"/>
    <property type="molecule type" value="Genomic_DNA"/>
</dbReference>
<keyword evidence="3" id="KW-0285">Flavoprotein</keyword>
<evidence type="ECO:0000259" key="5">
    <source>
        <dbReference type="PROSITE" id="PS51387"/>
    </source>
</evidence>
<evidence type="ECO:0000256" key="2">
    <source>
        <dbReference type="ARBA" id="ARBA00008000"/>
    </source>
</evidence>
<evidence type="ECO:0000313" key="6">
    <source>
        <dbReference type="EMBL" id="MBP0482531.1"/>
    </source>
</evidence>
<dbReference type="Gene3D" id="3.30.70.2190">
    <property type="match status" value="1"/>
</dbReference>
<dbReference type="InterPro" id="IPR016167">
    <property type="entry name" value="FAD-bd_PCMH_sub1"/>
</dbReference>
<dbReference type="RefSeq" id="WP_209360433.1">
    <property type="nucleotide sequence ID" value="NZ_JAGISH010000004.1"/>
</dbReference>
<proteinExistence type="inferred from homology"/>
<dbReference type="Gene3D" id="3.30.70.2740">
    <property type="match status" value="1"/>
</dbReference>
<dbReference type="GO" id="GO:0003824">
    <property type="term" value="F:catalytic activity"/>
    <property type="evidence" value="ECO:0007669"/>
    <property type="project" value="InterPro"/>
</dbReference>
<dbReference type="PANTHER" id="PTHR43716">
    <property type="entry name" value="D-2-HYDROXYGLUTARATE DEHYDROGENASE, MITOCHONDRIAL"/>
    <property type="match status" value="1"/>
</dbReference>
<dbReference type="InterPro" id="IPR051264">
    <property type="entry name" value="FAD-oxidored/transferase_4"/>
</dbReference>
<organism evidence="6 7">
    <name type="scientific">Sagittula salina</name>
    <dbReference type="NCBI Taxonomy" id="2820268"/>
    <lineage>
        <taxon>Bacteria</taxon>
        <taxon>Pseudomonadati</taxon>
        <taxon>Pseudomonadota</taxon>
        <taxon>Alphaproteobacteria</taxon>
        <taxon>Rhodobacterales</taxon>
        <taxon>Roseobacteraceae</taxon>
        <taxon>Sagittula</taxon>
    </lineage>
</organism>
<gene>
    <name evidence="6" type="ORF">J5474_08515</name>
</gene>
<accession>A0A940MJA0</accession>
<dbReference type="Pfam" id="PF01565">
    <property type="entry name" value="FAD_binding_4"/>
    <property type="match status" value="1"/>
</dbReference>
<dbReference type="InterPro" id="IPR016171">
    <property type="entry name" value="Vanillyl_alc_oxidase_C-sub2"/>
</dbReference>
<dbReference type="GO" id="GO:0071949">
    <property type="term" value="F:FAD binding"/>
    <property type="evidence" value="ECO:0007669"/>
    <property type="project" value="InterPro"/>
</dbReference>
<evidence type="ECO:0000256" key="1">
    <source>
        <dbReference type="ARBA" id="ARBA00001974"/>
    </source>
</evidence>
<keyword evidence="7" id="KW-1185">Reference proteome</keyword>
<dbReference type="InterPro" id="IPR006094">
    <property type="entry name" value="Oxid_FAD_bind_N"/>
</dbReference>
<dbReference type="SUPFAM" id="SSF56176">
    <property type="entry name" value="FAD-binding/transporter-associated domain-like"/>
    <property type="match status" value="1"/>
</dbReference>
<dbReference type="PANTHER" id="PTHR43716:SF2">
    <property type="entry name" value="BLL6224 PROTEIN"/>
    <property type="match status" value="1"/>
</dbReference>
<dbReference type="Gene3D" id="3.30.43.10">
    <property type="entry name" value="Uridine Diphospho-n-acetylenolpyruvylglucosamine Reductase, domain 2"/>
    <property type="match status" value="1"/>
</dbReference>
<comment type="cofactor">
    <cofactor evidence="1">
        <name>FAD</name>
        <dbReference type="ChEBI" id="CHEBI:57692"/>
    </cofactor>
</comment>
<evidence type="ECO:0000313" key="7">
    <source>
        <dbReference type="Proteomes" id="UP000675940"/>
    </source>
</evidence>
<dbReference type="Gene3D" id="3.30.465.10">
    <property type="match status" value="1"/>
</dbReference>
<dbReference type="Gene3D" id="1.10.45.10">
    <property type="entry name" value="Vanillyl-alcohol Oxidase, Chain A, domain 4"/>
    <property type="match status" value="1"/>
</dbReference>
<dbReference type="PROSITE" id="PS51387">
    <property type="entry name" value="FAD_PCMH"/>
    <property type="match status" value="1"/>
</dbReference>
<dbReference type="InterPro" id="IPR004113">
    <property type="entry name" value="FAD-bd_oxidored_4_C"/>
</dbReference>
<comment type="caution">
    <text evidence="6">The sequence shown here is derived from an EMBL/GenBank/DDBJ whole genome shotgun (WGS) entry which is preliminary data.</text>
</comment>
<reference evidence="6" key="1">
    <citation type="submission" date="2021-03" db="EMBL/GenBank/DDBJ databases">
        <title>Sagittula salina sp. nov. strain M10.9X isolated from the marine waste.</title>
        <authorList>
            <person name="Satari L."/>
            <person name="Molina-Menor E."/>
            <person name="Vidal-Verdu A."/>
            <person name="Pascual J."/>
            <person name="Pereto J."/>
            <person name="Porcar M."/>
        </authorList>
    </citation>
    <scope>NUCLEOTIDE SEQUENCE</scope>
    <source>
        <strain evidence="6">M10.9X</strain>
    </source>
</reference>
<dbReference type="FunFam" id="1.10.45.10:FF:000001">
    <property type="entry name" value="D-lactate dehydrogenase mitochondrial"/>
    <property type="match status" value="1"/>
</dbReference>
<keyword evidence="4" id="KW-0274">FAD</keyword>
<dbReference type="AlphaFoldDB" id="A0A940MJA0"/>
<dbReference type="GO" id="GO:0022904">
    <property type="term" value="P:respiratory electron transport chain"/>
    <property type="evidence" value="ECO:0007669"/>
    <property type="project" value="TreeGrafter"/>
</dbReference>
<evidence type="ECO:0000256" key="3">
    <source>
        <dbReference type="ARBA" id="ARBA00022630"/>
    </source>
</evidence>
<dbReference type="Proteomes" id="UP000675940">
    <property type="component" value="Unassembled WGS sequence"/>
</dbReference>
<dbReference type="InterPro" id="IPR016166">
    <property type="entry name" value="FAD-bd_PCMH"/>
</dbReference>
<protein>
    <submittedName>
        <fullName evidence="6">FAD-binding oxidoreductase</fullName>
    </submittedName>
</protein>
<dbReference type="InterPro" id="IPR016169">
    <property type="entry name" value="FAD-bd_PCMH_sub2"/>
</dbReference>
<dbReference type="InterPro" id="IPR036318">
    <property type="entry name" value="FAD-bd_PCMH-like_sf"/>
</dbReference>
<feature type="domain" description="FAD-binding PCMH-type" evidence="5">
    <location>
        <begin position="44"/>
        <end position="222"/>
    </location>
</feature>
<comment type="similarity">
    <text evidence="2">Belongs to the FAD-binding oxidoreductase/transferase type 4 family.</text>
</comment>
<evidence type="ECO:0000256" key="4">
    <source>
        <dbReference type="ARBA" id="ARBA00022827"/>
    </source>
</evidence>
<name>A0A940MJA0_9RHOB</name>
<dbReference type="InterPro" id="IPR016164">
    <property type="entry name" value="FAD-linked_Oxase-like_C"/>
</dbReference>
<dbReference type="Pfam" id="PF02913">
    <property type="entry name" value="FAD-oxidase_C"/>
    <property type="match status" value="1"/>
</dbReference>